<dbReference type="Gene3D" id="3.90.550.10">
    <property type="entry name" value="Spore Coat Polysaccharide Biosynthesis Protein SpsA, Chain A"/>
    <property type="match status" value="1"/>
</dbReference>
<name>A0A7V4TJ46_9BACT</name>
<dbReference type="InterPro" id="IPR029044">
    <property type="entry name" value="Nucleotide-diphossugar_trans"/>
</dbReference>
<protein>
    <submittedName>
        <fullName evidence="2">Glycosyltransferase</fullName>
    </submittedName>
</protein>
<dbReference type="InterPro" id="IPR001173">
    <property type="entry name" value="Glyco_trans_2-like"/>
</dbReference>
<keyword evidence="2" id="KW-0808">Transferase</keyword>
<comment type="caution">
    <text evidence="2">The sequence shown here is derived from an EMBL/GenBank/DDBJ whole genome shotgun (WGS) entry which is preliminary data.</text>
</comment>
<reference evidence="2" key="1">
    <citation type="journal article" date="2020" name="mSystems">
        <title>Genome- and Community-Level Interaction Insights into Carbon Utilization and Element Cycling Functions of Hydrothermarchaeota in Hydrothermal Sediment.</title>
        <authorList>
            <person name="Zhou Z."/>
            <person name="Liu Y."/>
            <person name="Xu W."/>
            <person name="Pan J."/>
            <person name="Luo Z.H."/>
            <person name="Li M."/>
        </authorList>
    </citation>
    <scope>NUCLEOTIDE SEQUENCE [LARGE SCALE GENOMIC DNA]</scope>
    <source>
        <strain evidence="2">SpSt-82</strain>
    </source>
</reference>
<evidence type="ECO:0000313" key="2">
    <source>
        <dbReference type="EMBL" id="HGY39493.1"/>
    </source>
</evidence>
<feature type="domain" description="Glycosyltransferase 2-like" evidence="1">
    <location>
        <begin position="23"/>
        <end position="92"/>
    </location>
</feature>
<proteinExistence type="predicted"/>
<gene>
    <name evidence="2" type="ORF">ENW11_06810</name>
</gene>
<accession>A0A7V4TJ46</accession>
<sequence length="108" mass="12348">MALRGFQSPHPLPKAQKLRRFAILIPAHNEEKVSRPLLESLRAQEYPKELFDTYVACDACTDRTKDIALRQGAFVLERNDPQHPGKTYNVGWALTQISPCLLRRHSPL</sequence>
<evidence type="ECO:0000259" key="1">
    <source>
        <dbReference type="Pfam" id="PF00535"/>
    </source>
</evidence>
<dbReference type="EMBL" id="DTIY01000043">
    <property type="protein sequence ID" value="HGY39493.1"/>
    <property type="molecule type" value="Genomic_DNA"/>
</dbReference>
<dbReference type="Pfam" id="PF00535">
    <property type="entry name" value="Glycos_transf_2"/>
    <property type="match status" value="1"/>
</dbReference>
<dbReference type="SUPFAM" id="SSF53448">
    <property type="entry name" value="Nucleotide-diphospho-sugar transferases"/>
    <property type="match status" value="1"/>
</dbReference>
<dbReference type="GO" id="GO:0016740">
    <property type="term" value="F:transferase activity"/>
    <property type="evidence" value="ECO:0007669"/>
    <property type="project" value="UniProtKB-KW"/>
</dbReference>
<organism evidence="2">
    <name type="scientific">Candidatus Caldatribacterium saccharofermentans</name>
    <dbReference type="NCBI Taxonomy" id="1454753"/>
    <lineage>
        <taxon>Bacteria</taxon>
        <taxon>Pseudomonadati</taxon>
        <taxon>Atribacterota</taxon>
        <taxon>Atribacteria</taxon>
        <taxon>Atribacterales</taxon>
        <taxon>Candidatus Caldatribacteriaceae</taxon>
        <taxon>Candidatus Caldatribacterium</taxon>
    </lineage>
</organism>
<dbReference type="AlphaFoldDB" id="A0A7V4TJ46"/>